<evidence type="ECO:0000256" key="7">
    <source>
        <dbReference type="ARBA" id="ARBA00023065"/>
    </source>
</evidence>
<dbReference type="AlphaFoldDB" id="A0A1J4K8S7"/>
<dbReference type="InterPro" id="IPR027469">
    <property type="entry name" value="Cation_efflux_TMD_sf"/>
</dbReference>
<evidence type="ECO:0000256" key="1">
    <source>
        <dbReference type="ARBA" id="ARBA00004166"/>
    </source>
</evidence>
<comment type="caution">
    <text evidence="13">The sequence shown here is derived from an EMBL/GenBank/DDBJ whole genome shotgun (WGS) entry which is preliminary data.</text>
</comment>
<comment type="subunit">
    <text evidence="9">Heterodimer with SLC30A5; form a functional zinc ion transmembrane transporter.</text>
</comment>
<dbReference type="GO" id="GO:0008324">
    <property type="term" value="F:monoatomic cation transmembrane transporter activity"/>
    <property type="evidence" value="ECO:0007669"/>
    <property type="project" value="InterPro"/>
</dbReference>
<evidence type="ECO:0000256" key="11">
    <source>
        <dbReference type="SAM" id="Phobius"/>
    </source>
</evidence>
<protein>
    <submittedName>
        <fullName evidence="13">Cation diffusion facilitator family transporter containing protein</fullName>
    </submittedName>
</protein>
<evidence type="ECO:0000256" key="10">
    <source>
        <dbReference type="ARBA" id="ARBA00045455"/>
    </source>
</evidence>
<keyword evidence="4" id="KW-0862">Zinc</keyword>
<feature type="transmembrane region" description="Helical" evidence="11">
    <location>
        <begin position="44"/>
        <end position="64"/>
    </location>
</feature>
<keyword evidence="8 11" id="KW-0472">Membrane</keyword>
<comment type="subcellular location">
    <subcellularLocation>
        <location evidence="1">Golgi apparatus</location>
        <location evidence="1">trans-Golgi network membrane</location>
        <topology evidence="1">Multi-pass membrane protein</topology>
    </subcellularLocation>
</comment>
<dbReference type="Gene3D" id="1.20.1510.10">
    <property type="entry name" value="Cation efflux protein transmembrane domain"/>
    <property type="match status" value="1"/>
</dbReference>
<dbReference type="GO" id="GO:0016020">
    <property type="term" value="C:membrane"/>
    <property type="evidence" value="ECO:0007669"/>
    <property type="project" value="InterPro"/>
</dbReference>
<dbReference type="OrthoDB" id="78669at2759"/>
<feature type="transmembrane region" description="Helical" evidence="11">
    <location>
        <begin position="70"/>
        <end position="90"/>
    </location>
</feature>
<keyword evidence="7" id="KW-0406">Ion transport</keyword>
<evidence type="ECO:0000259" key="12">
    <source>
        <dbReference type="Pfam" id="PF01545"/>
    </source>
</evidence>
<evidence type="ECO:0000256" key="2">
    <source>
        <dbReference type="ARBA" id="ARBA00022448"/>
    </source>
</evidence>
<accession>A0A1J4K8S7</accession>
<keyword evidence="3 11" id="KW-0812">Transmembrane</keyword>
<name>A0A1J4K8S7_9EUKA</name>
<gene>
    <name evidence="13" type="ORF">TRFO_05738</name>
</gene>
<evidence type="ECO:0000256" key="5">
    <source>
        <dbReference type="ARBA" id="ARBA00022989"/>
    </source>
</evidence>
<evidence type="ECO:0000313" key="14">
    <source>
        <dbReference type="Proteomes" id="UP000179807"/>
    </source>
</evidence>
<dbReference type="Pfam" id="PF01545">
    <property type="entry name" value="Cation_efflux"/>
    <property type="match status" value="1"/>
</dbReference>
<dbReference type="PANTHER" id="PTHR46531">
    <property type="entry name" value="ZINC TRANSPORTER 6"/>
    <property type="match status" value="1"/>
</dbReference>
<dbReference type="SUPFAM" id="SSF161111">
    <property type="entry name" value="Cation efflux protein transmembrane domain-like"/>
    <property type="match status" value="1"/>
</dbReference>
<feature type="domain" description="Cation efflux protein transmembrane" evidence="12">
    <location>
        <begin position="45"/>
        <end position="249"/>
    </location>
</feature>
<evidence type="ECO:0000256" key="4">
    <source>
        <dbReference type="ARBA" id="ARBA00022833"/>
    </source>
</evidence>
<dbReference type="VEuPathDB" id="TrichDB:TRFO_05738"/>
<feature type="transmembrane region" description="Helical" evidence="11">
    <location>
        <begin position="185"/>
        <end position="212"/>
    </location>
</feature>
<reference evidence="13" key="1">
    <citation type="submission" date="2016-10" db="EMBL/GenBank/DDBJ databases">
        <authorList>
            <person name="Benchimol M."/>
            <person name="Almeida L.G."/>
            <person name="Vasconcelos A.T."/>
            <person name="Perreira-Neves A."/>
            <person name="Rosa I.A."/>
            <person name="Tasca T."/>
            <person name="Bogo M.R."/>
            <person name="de Souza W."/>
        </authorList>
    </citation>
    <scope>NUCLEOTIDE SEQUENCE [LARGE SCALE GENOMIC DNA]</scope>
    <source>
        <strain evidence="13">K</strain>
    </source>
</reference>
<comment type="function">
    <text evidence="10">Has probably no intrinsic transporter activity but together with SLC30A5 forms a functional zinc ion:proton antiporter heterodimer, mediating zinc entry into the lumen of organelles along the secretory pathway. As part of that zinc ion:proton antiporter, contributes to zinc ion homeostasis within the early secretory pathway and regulates the activation and folding of enzymes like alkaline phosphatases and enzymes involved in phosphatidylinositol glycan anchor biosynthesis.</text>
</comment>
<dbReference type="PANTHER" id="PTHR46531:SF1">
    <property type="entry name" value="ZINC TRANSPORTER 6"/>
    <property type="match status" value="1"/>
</dbReference>
<dbReference type="GO" id="GO:0006829">
    <property type="term" value="P:zinc ion transport"/>
    <property type="evidence" value="ECO:0007669"/>
    <property type="project" value="TreeGrafter"/>
</dbReference>
<evidence type="ECO:0000256" key="3">
    <source>
        <dbReference type="ARBA" id="ARBA00022692"/>
    </source>
</evidence>
<keyword evidence="5 11" id="KW-1133">Transmembrane helix</keyword>
<dbReference type="InterPro" id="IPR052005">
    <property type="entry name" value="CDF_SLC30A"/>
</dbReference>
<dbReference type="Proteomes" id="UP000179807">
    <property type="component" value="Unassembled WGS sequence"/>
</dbReference>
<evidence type="ECO:0000256" key="6">
    <source>
        <dbReference type="ARBA" id="ARBA00023034"/>
    </source>
</evidence>
<keyword evidence="14" id="KW-1185">Reference proteome</keyword>
<dbReference type="GO" id="GO:0005794">
    <property type="term" value="C:Golgi apparatus"/>
    <property type="evidence" value="ECO:0007669"/>
    <property type="project" value="UniProtKB-SubCell"/>
</dbReference>
<evidence type="ECO:0000256" key="8">
    <source>
        <dbReference type="ARBA" id="ARBA00023136"/>
    </source>
</evidence>
<dbReference type="InterPro" id="IPR058533">
    <property type="entry name" value="Cation_efflux_TM"/>
</dbReference>
<feature type="transmembrane region" description="Helical" evidence="11">
    <location>
        <begin position="111"/>
        <end position="133"/>
    </location>
</feature>
<keyword evidence="2" id="KW-0813">Transport</keyword>
<dbReference type="RefSeq" id="XP_068359214.1">
    <property type="nucleotide sequence ID" value="XM_068492687.1"/>
</dbReference>
<evidence type="ECO:0000313" key="13">
    <source>
        <dbReference type="EMBL" id="OHT06078.1"/>
    </source>
</evidence>
<dbReference type="GeneID" id="94827391"/>
<feature type="transmembrane region" description="Helical" evidence="11">
    <location>
        <begin position="153"/>
        <end position="173"/>
    </location>
</feature>
<evidence type="ECO:0000256" key="9">
    <source>
        <dbReference type="ARBA" id="ARBA00038600"/>
    </source>
</evidence>
<organism evidence="13 14">
    <name type="scientific">Tritrichomonas foetus</name>
    <dbReference type="NCBI Taxonomy" id="1144522"/>
    <lineage>
        <taxon>Eukaryota</taxon>
        <taxon>Metamonada</taxon>
        <taxon>Parabasalia</taxon>
        <taxon>Tritrichomonadida</taxon>
        <taxon>Tritrichomonadidae</taxon>
        <taxon>Tritrichomonas</taxon>
    </lineage>
</organism>
<sequence>MNEDEELDISPLVLQDSEDQPTQSKDWRFIVKAISSKGRDQKIIFLNSLFFAIFFIILLFHSIITKSTVYVPIAFIQLMHSVLLFITLITDYYSTVGPDERHTYGYARSTVVCSFAVSLAIILFAFSLLLEALKNFLSSSSDNLEDGPSLSHAGPHLIAFFVYSFSCFLFRRYSSNPSQSKVPHLHAAFLVFISGTMHSLAHFAACLVPFLALPSEVTDQAAPLFHGLVALFVIDRARFLITPAFLVLMQATPEKLLEVIDPRIGETVIDRMIREASHFEGVLECKSAHFWGLTFTDYVGSLHIRAKNDANEQHIIAQAHAKFDPVVFHFTAQVEKDHWDRLGSSTNQLGEEENI</sequence>
<proteinExistence type="predicted"/>
<dbReference type="EMBL" id="MLAK01000738">
    <property type="protein sequence ID" value="OHT06078.1"/>
    <property type="molecule type" value="Genomic_DNA"/>
</dbReference>
<keyword evidence="6" id="KW-0333">Golgi apparatus</keyword>